<dbReference type="AlphaFoldDB" id="A0AAD1WFV3"/>
<protein>
    <submittedName>
        <fullName evidence="2">Uncharacterized protein</fullName>
    </submittedName>
</protein>
<keyword evidence="3" id="KW-1185">Reference proteome</keyword>
<evidence type="ECO:0000256" key="1">
    <source>
        <dbReference type="SAM" id="MobiDB-lite"/>
    </source>
</evidence>
<proteinExistence type="predicted"/>
<organism evidence="2 3">
    <name type="scientific">Pelobates cultripes</name>
    <name type="common">Western spadefoot toad</name>
    <dbReference type="NCBI Taxonomy" id="61616"/>
    <lineage>
        <taxon>Eukaryota</taxon>
        <taxon>Metazoa</taxon>
        <taxon>Chordata</taxon>
        <taxon>Craniata</taxon>
        <taxon>Vertebrata</taxon>
        <taxon>Euteleostomi</taxon>
        <taxon>Amphibia</taxon>
        <taxon>Batrachia</taxon>
        <taxon>Anura</taxon>
        <taxon>Pelobatoidea</taxon>
        <taxon>Pelobatidae</taxon>
        <taxon>Pelobates</taxon>
    </lineage>
</organism>
<feature type="region of interest" description="Disordered" evidence="1">
    <location>
        <begin position="45"/>
        <end position="67"/>
    </location>
</feature>
<name>A0AAD1WFV3_PELCU</name>
<sequence length="174" mass="19902">MADNPKPRAKHYVETNQCTCELVSQHAVETYISIWDKIPNHLEKPEAPAVKNKQRDEGQERSGPPWGSLSTALLQPHTMGLLGLKTTRDKFPEHRPPTQRIQRHRWRIPIWIQRCPLQGKNPASHRSNQIRGPEMQAFATVQVYGEVWLARWTAPLILACQPSSTILPHGSRDQ</sequence>
<gene>
    <name evidence="2" type="ORF">PECUL_23A014808</name>
</gene>
<accession>A0AAD1WFV3</accession>
<dbReference type="Proteomes" id="UP001295444">
    <property type="component" value="Chromosome 06"/>
</dbReference>
<evidence type="ECO:0000313" key="3">
    <source>
        <dbReference type="Proteomes" id="UP001295444"/>
    </source>
</evidence>
<dbReference type="EMBL" id="OW240917">
    <property type="protein sequence ID" value="CAH2302783.1"/>
    <property type="molecule type" value="Genomic_DNA"/>
</dbReference>
<reference evidence="2" key="1">
    <citation type="submission" date="2022-03" db="EMBL/GenBank/DDBJ databases">
        <authorList>
            <person name="Alioto T."/>
            <person name="Alioto T."/>
            <person name="Gomez Garrido J."/>
        </authorList>
    </citation>
    <scope>NUCLEOTIDE SEQUENCE</scope>
</reference>
<evidence type="ECO:0000313" key="2">
    <source>
        <dbReference type="EMBL" id="CAH2302783.1"/>
    </source>
</evidence>